<gene>
    <name evidence="1" type="ORF">KR51_00001210</name>
</gene>
<accession>U5DQL9</accession>
<dbReference type="EMBL" id="ASSJ01000002">
    <property type="protein sequence ID" value="ERN43112.1"/>
    <property type="molecule type" value="Genomic_DNA"/>
</dbReference>
<evidence type="ECO:0000313" key="2">
    <source>
        <dbReference type="Proteomes" id="UP000016960"/>
    </source>
</evidence>
<name>U5DQL9_9CHRO</name>
<organism evidence="1 2">
    <name type="scientific">Rubidibacter lacunae KORDI 51-2</name>
    <dbReference type="NCBI Taxonomy" id="582515"/>
    <lineage>
        <taxon>Bacteria</taxon>
        <taxon>Bacillati</taxon>
        <taxon>Cyanobacteriota</taxon>
        <taxon>Cyanophyceae</taxon>
        <taxon>Oscillatoriophycideae</taxon>
        <taxon>Chroococcales</taxon>
        <taxon>Aphanothecaceae</taxon>
        <taxon>Rubidibacter</taxon>
    </lineage>
</organism>
<dbReference type="InParanoid" id="U5DQL9"/>
<dbReference type="AlphaFoldDB" id="U5DQL9"/>
<sequence>MLSNPFEFITLRVFERRGFVLAWRKSRSEGAKAFETYFEIQWKLTNSSLEQILDRDFAMFGVLVDIVIII</sequence>
<dbReference type="Proteomes" id="UP000016960">
    <property type="component" value="Unassembled WGS sequence"/>
</dbReference>
<comment type="caution">
    <text evidence="1">The sequence shown here is derived from an EMBL/GenBank/DDBJ whole genome shotgun (WGS) entry which is preliminary data.</text>
</comment>
<evidence type="ECO:0000313" key="1">
    <source>
        <dbReference type="EMBL" id="ERN43112.1"/>
    </source>
</evidence>
<proteinExistence type="predicted"/>
<reference evidence="1 2" key="1">
    <citation type="submission" date="2013-05" db="EMBL/GenBank/DDBJ databases">
        <title>Draft genome sequence of Rubidibacter lacunae KORDI 51-2.</title>
        <authorList>
            <person name="Choi D.H."/>
            <person name="Noh J.H."/>
            <person name="Kwon K.-K."/>
            <person name="Lee J.-H."/>
            <person name="Ryu J.-Y."/>
        </authorList>
    </citation>
    <scope>NUCLEOTIDE SEQUENCE [LARGE SCALE GENOMIC DNA]</scope>
    <source>
        <strain evidence="1 2">KORDI 51-2</strain>
    </source>
</reference>
<protein>
    <submittedName>
        <fullName evidence="1">Uncharacterized protein</fullName>
    </submittedName>
</protein>
<keyword evidence="2" id="KW-1185">Reference proteome</keyword>